<name>A0A060NJV6_9BURK</name>
<sequence length="193" mass="21207">MNPSKRPSLQSFEAELARKLAESAQRPQQAGWLALAFQGVRALLPLSQAGEIFAPTPLQRLPHCQPWVVGVADMRGTMCLIFDWVRLLDCAPQAPTPFEQAGAYWVGFNPAMGVHAALCVDRLYGLRHENDLEFESAQGRYLSGISRLARDAQGEQWLELDLHALCASAVFQNLLMPGFSRSVPAVPAVPLLT</sequence>
<feature type="domain" description="CheW-like" evidence="1">
    <location>
        <begin position="42"/>
        <end position="168"/>
    </location>
</feature>
<proteinExistence type="predicted"/>
<dbReference type="GO" id="GO:0006935">
    <property type="term" value="P:chemotaxis"/>
    <property type="evidence" value="ECO:0007669"/>
    <property type="project" value="InterPro"/>
</dbReference>
<protein>
    <submittedName>
        <fullName evidence="2">Chemotaxis signal transduction protein</fullName>
    </submittedName>
</protein>
<dbReference type="AlphaFoldDB" id="A0A060NJV6"/>
<gene>
    <name evidence="2" type="ORF">SRAA_1666</name>
</gene>
<dbReference type="InterPro" id="IPR036061">
    <property type="entry name" value="CheW-like_dom_sf"/>
</dbReference>
<dbReference type="GO" id="GO:0007165">
    <property type="term" value="P:signal transduction"/>
    <property type="evidence" value="ECO:0007669"/>
    <property type="project" value="InterPro"/>
</dbReference>
<accession>A0A060NJV6</accession>
<dbReference type="KEGG" id="cbaa:SRAA_1666"/>
<keyword evidence="3" id="KW-1185">Reference proteome</keyword>
<evidence type="ECO:0000259" key="1">
    <source>
        <dbReference type="Pfam" id="PF01584"/>
    </source>
</evidence>
<evidence type="ECO:0000313" key="2">
    <source>
        <dbReference type="EMBL" id="BAO81520.1"/>
    </source>
</evidence>
<organism evidence="2 3">
    <name type="scientific">Serpentinimonas raichei</name>
    <dbReference type="NCBI Taxonomy" id="1458425"/>
    <lineage>
        <taxon>Bacteria</taxon>
        <taxon>Pseudomonadati</taxon>
        <taxon>Pseudomonadota</taxon>
        <taxon>Betaproteobacteria</taxon>
        <taxon>Burkholderiales</taxon>
        <taxon>Comamonadaceae</taxon>
        <taxon>Serpentinimonas</taxon>
    </lineage>
</organism>
<dbReference type="Proteomes" id="UP000067461">
    <property type="component" value="Chromosome"/>
</dbReference>
<dbReference type="Gene3D" id="2.40.50.180">
    <property type="entry name" value="CheA-289, Domain 4"/>
    <property type="match status" value="1"/>
</dbReference>
<evidence type="ECO:0000313" key="3">
    <source>
        <dbReference type="Proteomes" id="UP000067461"/>
    </source>
</evidence>
<dbReference type="SUPFAM" id="SSF50341">
    <property type="entry name" value="CheW-like"/>
    <property type="match status" value="1"/>
</dbReference>
<dbReference type="OrthoDB" id="5298045at2"/>
<dbReference type="Pfam" id="PF01584">
    <property type="entry name" value="CheW"/>
    <property type="match status" value="1"/>
</dbReference>
<dbReference type="InterPro" id="IPR002545">
    <property type="entry name" value="CheW-lke_dom"/>
</dbReference>
<dbReference type="STRING" id="1458425.SRAA_1666"/>
<dbReference type="RefSeq" id="WP_052467529.1">
    <property type="nucleotide sequence ID" value="NZ_AP014568.1"/>
</dbReference>
<dbReference type="EMBL" id="AP014568">
    <property type="protein sequence ID" value="BAO81520.1"/>
    <property type="molecule type" value="Genomic_DNA"/>
</dbReference>
<reference evidence="2 3" key="1">
    <citation type="journal article" date="2014" name="Nat. Commun.">
        <title>Physiological and genomic features of highly alkaliphilic hydrogen-utilizing Betaproteobacteria from a continental serpentinizing site.</title>
        <authorList>
            <person name="Suzuki S."/>
            <person name="Kuenen J.G."/>
            <person name="Schipper K."/>
            <person name="van der Velde S."/>
            <person name="Ishii S."/>
            <person name="Wu A."/>
            <person name="Sorokin D.Y."/>
            <person name="Tenney A."/>
            <person name="Meng X.Y."/>
            <person name="Morrill P.L."/>
            <person name="Kamagata Y."/>
            <person name="Muyzer G."/>
            <person name="Nealson K.H."/>
        </authorList>
    </citation>
    <scope>NUCLEOTIDE SEQUENCE [LARGE SCALE GENOMIC DNA]</scope>
    <source>
        <strain evidence="2 3">A1</strain>
    </source>
</reference>
<dbReference type="HOGENOM" id="CLU_048995_6_0_4"/>